<dbReference type="SMART" id="SM01092">
    <property type="entry name" value="CO_deh_flav_C"/>
    <property type="match status" value="1"/>
</dbReference>
<evidence type="ECO:0000313" key="4">
    <source>
        <dbReference type="EMBL" id="SCZ04766.1"/>
    </source>
</evidence>
<keyword evidence="2" id="KW-0560">Oxidoreductase</keyword>
<dbReference type="PANTHER" id="PTHR42659">
    <property type="entry name" value="XANTHINE DEHYDROGENASE SUBUNIT C-RELATED"/>
    <property type="match status" value="1"/>
</dbReference>
<evidence type="ECO:0000313" key="5">
    <source>
        <dbReference type="Proteomes" id="UP000198636"/>
    </source>
</evidence>
<dbReference type="Gene3D" id="3.30.390.50">
    <property type="entry name" value="CO dehydrogenase flavoprotein, C-terminal domain"/>
    <property type="match status" value="1"/>
</dbReference>
<dbReference type="InterPro" id="IPR016169">
    <property type="entry name" value="FAD-bd_PCMH_sub2"/>
</dbReference>
<dbReference type="GO" id="GO:0071949">
    <property type="term" value="F:FAD binding"/>
    <property type="evidence" value="ECO:0007669"/>
    <property type="project" value="InterPro"/>
</dbReference>
<dbReference type="Gene3D" id="3.30.465.10">
    <property type="match status" value="1"/>
</dbReference>
<dbReference type="Gene3D" id="3.30.43.10">
    <property type="entry name" value="Uridine Diphospho-n-acetylenolpyruvylglucosamine Reductase, domain 2"/>
    <property type="match status" value="1"/>
</dbReference>
<accession>A0A1G5KVX7</accession>
<dbReference type="OrthoDB" id="9789842at2"/>
<dbReference type="STRING" id="1120976.SAMN03080606_03821"/>
<dbReference type="InterPro" id="IPR002346">
    <property type="entry name" value="Mopterin_DH_FAD-bd"/>
</dbReference>
<dbReference type="InterPro" id="IPR036318">
    <property type="entry name" value="FAD-bd_PCMH-like_sf"/>
</dbReference>
<dbReference type="InterPro" id="IPR051312">
    <property type="entry name" value="Diverse_Substr_Oxidored"/>
</dbReference>
<dbReference type="InterPro" id="IPR005107">
    <property type="entry name" value="CO_DH_flav_C"/>
</dbReference>
<dbReference type="InterPro" id="IPR036683">
    <property type="entry name" value="CO_DH_flav_C_dom_sf"/>
</dbReference>
<dbReference type="GO" id="GO:0016491">
    <property type="term" value="F:oxidoreductase activity"/>
    <property type="evidence" value="ECO:0007669"/>
    <property type="project" value="UniProtKB-KW"/>
</dbReference>
<dbReference type="InterPro" id="IPR016166">
    <property type="entry name" value="FAD-bd_PCMH"/>
</dbReference>
<dbReference type="SUPFAM" id="SSF55447">
    <property type="entry name" value="CO dehydrogenase flavoprotein C-terminal domain-like"/>
    <property type="match status" value="1"/>
</dbReference>
<reference evidence="4 5" key="1">
    <citation type="submission" date="2016-10" db="EMBL/GenBank/DDBJ databases">
        <authorList>
            <person name="de Groot N.N."/>
        </authorList>
    </citation>
    <scope>NUCLEOTIDE SEQUENCE [LARGE SCALE GENOMIC DNA]</scope>
    <source>
        <strain evidence="4 5">DSM 18978</strain>
    </source>
</reference>
<protein>
    <submittedName>
        <fullName evidence="4">Purine hydroxylase gamma subunit apoprotein</fullName>
    </submittedName>
</protein>
<dbReference type="RefSeq" id="WP_091546856.1">
    <property type="nucleotide sequence ID" value="NZ_FMUS01000032.1"/>
</dbReference>
<keyword evidence="1" id="KW-0285">Flavoprotein</keyword>
<keyword evidence="5" id="KW-1185">Reference proteome</keyword>
<evidence type="ECO:0000259" key="3">
    <source>
        <dbReference type="PROSITE" id="PS51387"/>
    </source>
</evidence>
<dbReference type="Proteomes" id="UP000198636">
    <property type="component" value="Unassembled WGS sequence"/>
</dbReference>
<gene>
    <name evidence="4" type="ORF">SAMN03080606_03821</name>
</gene>
<dbReference type="EMBL" id="FMUS01000032">
    <property type="protein sequence ID" value="SCZ04766.1"/>
    <property type="molecule type" value="Genomic_DNA"/>
</dbReference>
<proteinExistence type="predicted"/>
<dbReference type="Pfam" id="PF00941">
    <property type="entry name" value="FAD_binding_5"/>
    <property type="match status" value="1"/>
</dbReference>
<dbReference type="Pfam" id="PF03450">
    <property type="entry name" value="CO_deh_flav_C"/>
    <property type="match status" value="1"/>
</dbReference>
<dbReference type="InterPro" id="IPR016167">
    <property type="entry name" value="FAD-bd_PCMH_sub1"/>
</dbReference>
<organism evidence="4 5">
    <name type="scientific">Alkaliphilus peptidifermentans DSM 18978</name>
    <dbReference type="NCBI Taxonomy" id="1120976"/>
    <lineage>
        <taxon>Bacteria</taxon>
        <taxon>Bacillati</taxon>
        <taxon>Bacillota</taxon>
        <taxon>Clostridia</taxon>
        <taxon>Peptostreptococcales</taxon>
        <taxon>Natronincolaceae</taxon>
        <taxon>Alkaliphilus</taxon>
    </lineage>
</organism>
<dbReference type="SUPFAM" id="SSF56176">
    <property type="entry name" value="FAD-binding/transporter-associated domain-like"/>
    <property type="match status" value="1"/>
</dbReference>
<name>A0A1G5KVX7_9FIRM</name>
<feature type="domain" description="FAD-binding PCMH-type" evidence="3">
    <location>
        <begin position="1"/>
        <end position="175"/>
    </location>
</feature>
<dbReference type="AlphaFoldDB" id="A0A1G5KVX7"/>
<evidence type="ECO:0000256" key="1">
    <source>
        <dbReference type="ARBA" id="ARBA00022630"/>
    </source>
</evidence>
<sequence>MEIKEVFKPKAIEEAIKLLDHYQEASKIIAGGTDLIISIREGKEPAPVIIDVSSIGEIKEINEIDEWIEIGAGTTFTNITEAAILQGRYQGLIDAAASVGSPQIRNAATIGGNICNASPAADFIPPLLALDSLLIIQSTDQIREVKLEDFLRDKGKVALSSNEILTKVKFKKLNKGQGLGFNKLGLRKALAISRICTAVYLEVSEDSKCNEMRIANGSLGRYGLREKAVEDYFKGRALTDDTIRIGGGLLKDEVNSRLQGRSSAEFKREAVDGVFTVALTKAIENCSHRKGDLI</sequence>
<dbReference type="PROSITE" id="PS51387">
    <property type="entry name" value="FAD_PCMH"/>
    <property type="match status" value="1"/>
</dbReference>
<dbReference type="PANTHER" id="PTHR42659:SF9">
    <property type="entry name" value="XANTHINE DEHYDROGENASE FAD-BINDING SUBUNIT XDHB-RELATED"/>
    <property type="match status" value="1"/>
</dbReference>
<evidence type="ECO:0000256" key="2">
    <source>
        <dbReference type="ARBA" id="ARBA00023002"/>
    </source>
</evidence>